<accession>A0A1Y1UNE4</accession>
<dbReference type="InterPro" id="IPR050173">
    <property type="entry name" value="ABC_transporter_C-like"/>
</dbReference>
<dbReference type="InterPro" id="IPR044746">
    <property type="entry name" value="ABCC_6TM_D1"/>
</dbReference>
<evidence type="ECO:0000256" key="1">
    <source>
        <dbReference type="ARBA" id="ARBA00004141"/>
    </source>
</evidence>
<dbReference type="CDD" id="cd03244">
    <property type="entry name" value="ABCC_MRP_domain2"/>
    <property type="match status" value="1"/>
</dbReference>
<feature type="transmembrane region" description="Helical" evidence="8">
    <location>
        <begin position="868"/>
        <end position="888"/>
    </location>
</feature>
<evidence type="ECO:0008006" key="13">
    <source>
        <dbReference type="Google" id="ProtNLM"/>
    </source>
</evidence>
<dbReference type="PANTHER" id="PTHR24223">
    <property type="entry name" value="ATP-BINDING CASSETTE SUB-FAMILY C"/>
    <property type="match status" value="1"/>
</dbReference>
<dbReference type="STRING" id="1754191.A0A1Y1UNE4"/>
<feature type="domain" description="ABC transporter" evidence="9">
    <location>
        <begin position="514"/>
        <end position="749"/>
    </location>
</feature>
<organism evidence="11 12">
    <name type="scientific">Piromyces finnis</name>
    <dbReference type="NCBI Taxonomy" id="1754191"/>
    <lineage>
        <taxon>Eukaryota</taxon>
        <taxon>Fungi</taxon>
        <taxon>Fungi incertae sedis</taxon>
        <taxon>Chytridiomycota</taxon>
        <taxon>Chytridiomycota incertae sedis</taxon>
        <taxon>Neocallimastigomycetes</taxon>
        <taxon>Neocallimastigales</taxon>
        <taxon>Neocallimastigaceae</taxon>
        <taxon>Piromyces</taxon>
    </lineage>
</organism>
<gene>
    <name evidence="11" type="ORF">BCR36DRAFT_416970</name>
</gene>
<feature type="domain" description="ABC transmembrane type-1" evidence="10">
    <location>
        <begin position="98"/>
        <end position="402"/>
    </location>
</feature>
<feature type="transmembrane region" description="Helical" evidence="8">
    <location>
        <begin position="92"/>
        <end position="118"/>
    </location>
</feature>
<feature type="domain" description="ABC transporter" evidence="9">
    <location>
        <begin position="1143"/>
        <end position="1378"/>
    </location>
</feature>
<comment type="caution">
    <text evidence="11">The sequence shown here is derived from an EMBL/GenBank/DDBJ whole genome shotgun (WGS) entry which is preliminary data.</text>
</comment>
<keyword evidence="12" id="KW-1185">Reference proteome</keyword>
<evidence type="ECO:0000313" key="12">
    <source>
        <dbReference type="Proteomes" id="UP000193719"/>
    </source>
</evidence>
<dbReference type="GO" id="GO:0016887">
    <property type="term" value="F:ATP hydrolysis activity"/>
    <property type="evidence" value="ECO:0007669"/>
    <property type="project" value="InterPro"/>
</dbReference>
<dbReference type="Pfam" id="PF00664">
    <property type="entry name" value="ABC_membrane"/>
    <property type="match status" value="2"/>
</dbReference>
<reference evidence="11 12" key="1">
    <citation type="submission" date="2016-08" db="EMBL/GenBank/DDBJ databases">
        <title>Genomes of anaerobic fungi encode conserved fungal cellulosomes for biomass hydrolysis.</title>
        <authorList>
            <consortium name="DOE Joint Genome Institute"/>
            <person name="Haitjema C.H."/>
            <person name="Gilmore S.P."/>
            <person name="Henske J.K."/>
            <person name="Solomon K.V."/>
            <person name="De Groot R."/>
            <person name="Kuo A."/>
            <person name="Mondo S.J."/>
            <person name="Salamov A.A."/>
            <person name="Labutti K."/>
            <person name="Zhao Z."/>
            <person name="Chiniquy J."/>
            <person name="Barry K."/>
            <person name="Brewer H.M."/>
            <person name="Purvine S.O."/>
            <person name="Wright A.T."/>
            <person name="Boxma B."/>
            <person name="Van Alen T."/>
            <person name="Hackstein J.H."/>
            <person name="Baker S.E."/>
            <person name="Grigoriev I.V."/>
            <person name="O'Malley M.A."/>
        </authorList>
    </citation>
    <scope>NUCLEOTIDE SEQUENCE [LARGE SCALE GENOMIC DNA]</scope>
    <source>
        <strain evidence="12">finn</strain>
    </source>
</reference>
<feature type="transmembrane region" description="Helical" evidence="8">
    <location>
        <begin position="260"/>
        <end position="279"/>
    </location>
</feature>
<dbReference type="SUPFAM" id="SSF90123">
    <property type="entry name" value="ABC transporter transmembrane region"/>
    <property type="match status" value="2"/>
</dbReference>
<keyword evidence="2" id="KW-0813">Transport</keyword>
<dbReference type="PROSITE" id="PS00211">
    <property type="entry name" value="ABC_TRANSPORTER_1"/>
    <property type="match status" value="2"/>
</dbReference>
<dbReference type="InterPro" id="IPR017871">
    <property type="entry name" value="ABC_transporter-like_CS"/>
</dbReference>
<keyword evidence="6 8" id="KW-1133">Transmembrane helix</keyword>
<sequence length="1407" mass="159859">MLFNRKKKIIPVPEQPSESPYNSASFFSKITYSWENKLFRIGYNRPLQPNDIYLLPYQFKEENNEKKFYHYWNEQKNIQGIPRSIFKCMWKIYGNSFIIAGILKLISDISSLVTPIFLELLLNFLEDFQNESSITQLPIENSSTISSKSWQEILNPYMGWIYISLIFICQLIYTLCGNYFSSMVLDIGLSIYSTINGIIYNKTLRLTNKEMQSIGGGKIVNIMSTDSYRIWQLSVYGHYIWSSPLQLFIIQALLIRSLGIWSFIGLSIFLFIIPIQLLVMKILISLRKKTANLTDERVKKTQEVIGNIRIIKYFGWEKIFQSIIFKLRDKELKLTKYSIITNSITTAVFNVIPFFASALTFIAYSANGNILTAAKVFSCHALFNKLCNPLTSLSTTFNQFTNGIIGLKRASYIMNGKELDNLTEINPMAEFGVSIRNGNFNWEAGRPEDILEKSNREKKLRHTNNKLKKRHQEEEKQSALKIEMSKRRRYSQVESLCKDNTDIVADSNNLNGAIATDDMLDQSNNNDNNGFFENVLKSLNSFCLQDINLCIKKGSLTAIVGGVGSGKSSLINAIIGEMKQESGRVIIGGSYSYCSQKAWIRNANIRDNIILGKPFDKTRYDAAVKCCALRKDFRILSNGDMTELVEGGANLSGGQKQRINLARAVYDNSDIVFMDDPLSAVDAHVSRFLFDKCINGALAKKTRILVTHQLHLLSKVDYIVVMKNGRIEEQGQYKELLIKNGELARLLKVSGDNESETKENYEESLDISTISDSDITKCEFDSSESIASSISEEDNKKPVQGIISQEERPTGSIKTKVYNNYIKASGGYIVCIFILLLVGLTQIIKLGSDTWLVYWTEDTLGMKTNDYILIYLFWNLGQTIVIFIYYVVMANVGIKASKRVHNNAIDRVLKAPIFFFDSNPLGRIINRFSMDQDSLDNNLFPTLQVFLTGFGSTFSTLALMLYASPILGVAVVPLLIIYYFIQLLYRHTNRELKRLDALKRSPIYNHLSETINGLSTIRSYHEQEHLIKHNQYLINENNRPTHLILTAERWMKVRLELIGSFLVLLNGCAGMLLKDSLSISLLGLSLSYAIQLTSNLNTSVRNLCKTEVYMNSAERLLHYAEEIKIEKQDGKDAPLGWPTHGKVEIKNLTMSYAPFLPPTIRNVSLNINSHEKIGIVGRTGAGKSSIIMNLFRMVEPELGSFVAIDDISILDMKLSNLRKNISIIPQEPVLFSGTIRFNMDPLNEHTDNEIWNALENSGVKELVMNMENKLEAEVLCHGENFSVGQRQLLCLARAMIRNSHVIILDEATASCDIETDSIIQKALRNHFNESTIITVAHRLNTIIDYDRILVLDKGELIEYDSPKNLLFKYNSNQELTPIHNTEFSKLVDETGVSNSELLRQMALYKKI</sequence>
<evidence type="ECO:0000256" key="3">
    <source>
        <dbReference type="ARBA" id="ARBA00022692"/>
    </source>
</evidence>
<dbReference type="SUPFAM" id="SSF52540">
    <property type="entry name" value="P-loop containing nucleoside triphosphate hydrolases"/>
    <property type="match status" value="2"/>
</dbReference>
<dbReference type="Gene3D" id="1.20.1560.10">
    <property type="entry name" value="ABC transporter type 1, transmembrane domain"/>
    <property type="match status" value="2"/>
</dbReference>
<dbReference type="SMART" id="SM00382">
    <property type="entry name" value="AAA"/>
    <property type="match status" value="2"/>
</dbReference>
<evidence type="ECO:0000256" key="8">
    <source>
        <dbReference type="SAM" id="Phobius"/>
    </source>
</evidence>
<dbReference type="CDD" id="cd18606">
    <property type="entry name" value="ABC_6TM_YOR1_D2_like"/>
    <property type="match status" value="1"/>
</dbReference>
<feature type="transmembrane region" description="Helical" evidence="8">
    <location>
        <begin position="826"/>
        <end position="848"/>
    </location>
</feature>
<keyword evidence="5" id="KW-0067">ATP-binding</keyword>
<dbReference type="InterPro" id="IPR036640">
    <property type="entry name" value="ABC1_TM_sf"/>
</dbReference>
<name>A0A1Y1UNE4_9FUNG</name>
<feature type="transmembrane region" description="Helical" evidence="8">
    <location>
        <begin position="966"/>
        <end position="985"/>
    </location>
</feature>
<dbReference type="FunFam" id="1.20.1560.10:FF:000006">
    <property type="entry name" value="ATP-binding cassette, sub-family C (CFTR/MRP), member 9"/>
    <property type="match status" value="1"/>
</dbReference>
<proteinExistence type="predicted"/>
<dbReference type="GO" id="GO:0005524">
    <property type="term" value="F:ATP binding"/>
    <property type="evidence" value="ECO:0007669"/>
    <property type="project" value="UniProtKB-KW"/>
</dbReference>
<keyword evidence="7 8" id="KW-0472">Membrane</keyword>
<evidence type="ECO:0000256" key="4">
    <source>
        <dbReference type="ARBA" id="ARBA00022741"/>
    </source>
</evidence>
<keyword evidence="3 8" id="KW-0812">Transmembrane</keyword>
<dbReference type="FunFam" id="1.20.1560.10:FF:000010">
    <property type="entry name" value="Multidrug resistance-associated ABC transporter"/>
    <property type="match status" value="1"/>
</dbReference>
<feature type="transmembrane region" description="Helical" evidence="8">
    <location>
        <begin position="1055"/>
        <end position="1073"/>
    </location>
</feature>
<dbReference type="InterPro" id="IPR011527">
    <property type="entry name" value="ABC1_TM_dom"/>
</dbReference>
<dbReference type="PROSITE" id="PS50929">
    <property type="entry name" value="ABC_TM1F"/>
    <property type="match status" value="2"/>
</dbReference>
<evidence type="ECO:0000256" key="7">
    <source>
        <dbReference type="ARBA" id="ARBA00023136"/>
    </source>
</evidence>
<dbReference type="CDD" id="cd03250">
    <property type="entry name" value="ABCC_MRP_domain1"/>
    <property type="match status" value="1"/>
</dbReference>
<feature type="domain" description="ABC transmembrane type-1" evidence="10">
    <location>
        <begin position="831"/>
        <end position="1103"/>
    </location>
</feature>
<protein>
    <recommendedName>
        <fullName evidence="13">P-loop containing nucleoside triphosphate hydrolase protein</fullName>
    </recommendedName>
</protein>
<dbReference type="EMBL" id="MCFH01000104">
    <property type="protein sequence ID" value="ORX39512.1"/>
    <property type="molecule type" value="Genomic_DNA"/>
</dbReference>
<reference evidence="11 12" key="2">
    <citation type="submission" date="2016-08" db="EMBL/GenBank/DDBJ databases">
        <title>Pervasive Adenine N6-methylation of Active Genes in Fungi.</title>
        <authorList>
            <consortium name="DOE Joint Genome Institute"/>
            <person name="Mondo S.J."/>
            <person name="Dannebaum R.O."/>
            <person name="Kuo R.C."/>
            <person name="Labutti K."/>
            <person name="Haridas S."/>
            <person name="Kuo A."/>
            <person name="Salamov A."/>
            <person name="Ahrendt S.R."/>
            <person name="Lipzen A."/>
            <person name="Sullivan W."/>
            <person name="Andreopoulos W.B."/>
            <person name="Clum A."/>
            <person name="Lindquist E."/>
            <person name="Daum C."/>
            <person name="Ramamoorthy G.K."/>
            <person name="Gryganskyi A."/>
            <person name="Culley D."/>
            <person name="Magnuson J.K."/>
            <person name="James T.Y."/>
            <person name="O'Malley M.A."/>
            <person name="Stajich J.E."/>
            <person name="Spatafora J.W."/>
            <person name="Visel A."/>
            <person name="Grigoriev I.V."/>
        </authorList>
    </citation>
    <scope>NUCLEOTIDE SEQUENCE [LARGE SCALE GENOMIC DNA]</scope>
    <source>
        <strain evidence="12">finn</strain>
    </source>
</reference>
<dbReference type="Pfam" id="PF00005">
    <property type="entry name" value="ABC_tran"/>
    <property type="match status" value="2"/>
</dbReference>
<comment type="subcellular location">
    <subcellularLocation>
        <location evidence="1">Membrane</location>
        <topology evidence="1">Multi-pass membrane protein</topology>
    </subcellularLocation>
</comment>
<evidence type="ECO:0000256" key="2">
    <source>
        <dbReference type="ARBA" id="ARBA00022448"/>
    </source>
</evidence>
<keyword evidence="4" id="KW-0547">Nucleotide-binding</keyword>
<feature type="transmembrane region" description="Helical" evidence="8">
    <location>
        <begin position="939"/>
        <end position="960"/>
    </location>
</feature>
<dbReference type="PROSITE" id="PS50893">
    <property type="entry name" value="ABC_TRANSPORTER_2"/>
    <property type="match status" value="2"/>
</dbReference>
<dbReference type="FunFam" id="3.40.50.300:FF:000163">
    <property type="entry name" value="Multidrug resistance-associated protein member 4"/>
    <property type="match status" value="1"/>
</dbReference>
<dbReference type="Gene3D" id="3.40.50.300">
    <property type="entry name" value="P-loop containing nucleotide triphosphate hydrolases"/>
    <property type="match status" value="2"/>
</dbReference>
<evidence type="ECO:0000259" key="9">
    <source>
        <dbReference type="PROSITE" id="PS50893"/>
    </source>
</evidence>
<evidence type="ECO:0000259" key="10">
    <source>
        <dbReference type="PROSITE" id="PS50929"/>
    </source>
</evidence>
<dbReference type="InterPro" id="IPR003593">
    <property type="entry name" value="AAA+_ATPase"/>
</dbReference>
<dbReference type="CDD" id="cd18579">
    <property type="entry name" value="ABC_6TM_ABCC_D1"/>
    <property type="match status" value="1"/>
</dbReference>
<dbReference type="GO" id="GO:0140359">
    <property type="term" value="F:ABC-type transporter activity"/>
    <property type="evidence" value="ECO:0007669"/>
    <property type="project" value="InterPro"/>
</dbReference>
<dbReference type="GO" id="GO:0016020">
    <property type="term" value="C:membrane"/>
    <property type="evidence" value="ECO:0007669"/>
    <property type="project" value="UniProtKB-SubCell"/>
</dbReference>
<evidence type="ECO:0000256" key="5">
    <source>
        <dbReference type="ARBA" id="ARBA00022840"/>
    </source>
</evidence>
<dbReference type="InterPro" id="IPR027417">
    <property type="entry name" value="P-loop_NTPase"/>
</dbReference>
<dbReference type="OrthoDB" id="6500128at2759"/>
<evidence type="ECO:0000256" key="6">
    <source>
        <dbReference type="ARBA" id="ARBA00022989"/>
    </source>
</evidence>
<dbReference type="FunFam" id="3.40.50.300:FF:000997">
    <property type="entry name" value="Multidrug resistance-associated protein 1"/>
    <property type="match status" value="1"/>
</dbReference>
<dbReference type="Proteomes" id="UP000193719">
    <property type="component" value="Unassembled WGS sequence"/>
</dbReference>
<dbReference type="InterPro" id="IPR003439">
    <property type="entry name" value="ABC_transporter-like_ATP-bd"/>
</dbReference>
<feature type="transmembrane region" description="Helical" evidence="8">
    <location>
        <begin position="157"/>
        <end position="176"/>
    </location>
</feature>
<evidence type="ECO:0000313" key="11">
    <source>
        <dbReference type="EMBL" id="ORX39512.1"/>
    </source>
</evidence>